<evidence type="ECO:0000313" key="7">
    <source>
        <dbReference type="Proteomes" id="UP000325313"/>
    </source>
</evidence>
<feature type="signal peptide" evidence="2">
    <location>
        <begin position="1"/>
        <end position="18"/>
    </location>
</feature>
<feature type="region of interest" description="Disordered" evidence="1">
    <location>
        <begin position="95"/>
        <end position="116"/>
    </location>
</feature>
<feature type="compositionally biased region" description="Polar residues" evidence="1">
    <location>
        <begin position="102"/>
        <end position="116"/>
    </location>
</feature>
<evidence type="ECO:0000313" key="4">
    <source>
        <dbReference type="EMBL" id="KAA1097411.1"/>
    </source>
</evidence>
<evidence type="ECO:0000313" key="6">
    <source>
        <dbReference type="Proteomes" id="UP000324748"/>
    </source>
</evidence>
<evidence type="ECO:0000256" key="2">
    <source>
        <dbReference type="SAM" id="SignalP"/>
    </source>
</evidence>
<keyword evidence="2" id="KW-0732">Signal</keyword>
<dbReference type="AlphaFoldDB" id="A0A5B0S8I4"/>
<evidence type="ECO:0000313" key="3">
    <source>
        <dbReference type="EMBL" id="KAA1088700.1"/>
    </source>
</evidence>
<proteinExistence type="predicted"/>
<feature type="chain" id="PRO_5036366685" description="Secreted protein" evidence="2">
    <location>
        <begin position="19"/>
        <end position="116"/>
    </location>
</feature>
<keyword evidence="6" id="KW-1185">Reference proteome</keyword>
<dbReference type="EMBL" id="VDEP01000069">
    <property type="protein sequence ID" value="KAA1134230.1"/>
    <property type="molecule type" value="Genomic_DNA"/>
</dbReference>
<organism evidence="5 7">
    <name type="scientific">Puccinia graminis f. sp. tritici</name>
    <dbReference type="NCBI Taxonomy" id="56615"/>
    <lineage>
        <taxon>Eukaryota</taxon>
        <taxon>Fungi</taxon>
        <taxon>Dikarya</taxon>
        <taxon>Basidiomycota</taxon>
        <taxon>Pucciniomycotina</taxon>
        <taxon>Pucciniomycetes</taxon>
        <taxon>Pucciniales</taxon>
        <taxon>Pucciniaceae</taxon>
        <taxon>Puccinia</taxon>
    </lineage>
</organism>
<accession>A0A5B0S8I4</accession>
<name>A0A5B0S8I4_PUCGR</name>
<comment type="caution">
    <text evidence="5">The sequence shown here is derived from an EMBL/GenBank/DDBJ whole genome shotgun (WGS) entry which is preliminary data.</text>
</comment>
<evidence type="ECO:0008006" key="8">
    <source>
        <dbReference type="Google" id="ProtNLM"/>
    </source>
</evidence>
<evidence type="ECO:0000313" key="5">
    <source>
        <dbReference type="EMBL" id="KAA1134230.1"/>
    </source>
</evidence>
<dbReference type="EMBL" id="VSWC01000066">
    <property type="protein sequence ID" value="KAA1097411.1"/>
    <property type="molecule type" value="Genomic_DNA"/>
</dbReference>
<dbReference type="Proteomes" id="UP000324748">
    <property type="component" value="Unassembled WGS sequence"/>
</dbReference>
<dbReference type="Proteomes" id="UP000325313">
    <property type="component" value="Unassembled WGS sequence"/>
</dbReference>
<evidence type="ECO:0000256" key="1">
    <source>
        <dbReference type="SAM" id="MobiDB-lite"/>
    </source>
</evidence>
<sequence>MFDRRFVILVMTSLLLAGATIPKRHEYRCGTCNNPLTIEWCDLGGKQPCPVPLSAQCAKITDGNGKVLYKYCGGRAKRLDLTYVLHYHEGKEPYYQQEAPHTGQTPQTCQGTASIS</sequence>
<reference evidence="6 7" key="1">
    <citation type="submission" date="2019-05" db="EMBL/GenBank/DDBJ databases">
        <title>Emergence of the Ug99 lineage of the wheat stem rust pathogen through somatic hybridization.</title>
        <authorList>
            <person name="Li F."/>
            <person name="Upadhyaya N.M."/>
            <person name="Sperschneider J."/>
            <person name="Matny O."/>
            <person name="Nguyen-Phuc H."/>
            <person name="Mago R."/>
            <person name="Raley C."/>
            <person name="Miller M.E."/>
            <person name="Silverstein K.A.T."/>
            <person name="Henningsen E."/>
            <person name="Hirsch C.D."/>
            <person name="Visser B."/>
            <person name="Pretorius Z.A."/>
            <person name="Steffenson B.J."/>
            <person name="Schwessinger B."/>
            <person name="Dodds P.N."/>
            <person name="Figueroa M."/>
        </authorList>
    </citation>
    <scope>NUCLEOTIDE SEQUENCE [LARGE SCALE GENOMIC DNA]</scope>
    <source>
        <strain evidence="4">21-0</strain>
        <strain evidence="5 7">Ug99</strain>
    </source>
</reference>
<gene>
    <name evidence="4" type="ORF">PGT21_005778</name>
    <name evidence="3" type="ORF">PGTUg99_021299</name>
    <name evidence="5" type="ORF">PGTUg99_033380</name>
</gene>
<protein>
    <recommendedName>
        <fullName evidence="8">Secreted protein</fullName>
    </recommendedName>
</protein>
<dbReference type="EMBL" id="VDEP01000405">
    <property type="protein sequence ID" value="KAA1088700.1"/>
    <property type="molecule type" value="Genomic_DNA"/>
</dbReference>